<dbReference type="AlphaFoldDB" id="A0A2X3BG39"/>
<proteinExistence type="predicted"/>
<dbReference type="Proteomes" id="UP000250166">
    <property type="component" value="Unassembled WGS sequence"/>
</dbReference>
<evidence type="ECO:0000256" key="1">
    <source>
        <dbReference type="SAM" id="MobiDB-lite"/>
    </source>
</evidence>
<dbReference type="RefSeq" id="WP_112059026.1">
    <property type="nucleotide sequence ID" value="NZ_UAWL01000006.1"/>
</dbReference>
<feature type="compositionally biased region" description="Polar residues" evidence="1">
    <location>
        <begin position="472"/>
        <end position="481"/>
    </location>
</feature>
<dbReference type="CDD" id="cd06243">
    <property type="entry name" value="M14_CP_Csd4-like"/>
    <property type="match status" value="1"/>
</dbReference>
<dbReference type="Pfam" id="PF17130">
    <property type="entry name" value="Peptidase_M99_m"/>
    <property type="match status" value="1"/>
</dbReference>
<evidence type="ECO:0000313" key="3">
    <source>
        <dbReference type="EMBL" id="SQB99623.1"/>
    </source>
</evidence>
<dbReference type="Pfam" id="PF17129">
    <property type="entry name" value="Peptidase_M99_C"/>
    <property type="match status" value="1"/>
</dbReference>
<organism evidence="3 4">
    <name type="scientific">Helicobacter fennelliae</name>
    <dbReference type="NCBI Taxonomy" id="215"/>
    <lineage>
        <taxon>Bacteria</taxon>
        <taxon>Pseudomonadati</taxon>
        <taxon>Campylobacterota</taxon>
        <taxon>Epsilonproteobacteria</taxon>
        <taxon>Campylobacterales</taxon>
        <taxon>Helicobacteraceae</taxon>
        <taxon>Helicobacter</taxon>
    </lineage>
</organism>
<dbReference type="InterPro" id="IPR031489">
    <property type="entry name" value="Peptidase_M99"/>
</dbReference>
<feature type="region of interest" description="Disordered" evidence="1">
    <location>
        <begin position="681"/>
        <end position="708"/>
    </location>
</feature>
<dbReference type="Gene3D" id="2.30.30.40">
    <property type="entry name" value="SH3 Domains"/>
    <property type="match status" value="2"/>
</dbReference>
<evidence type="ECO:0000259" key="2">
    <source>
        <dbReference type="SMART" id="SM00287"/>
    </source>
</evidence>
<sequence>MKTIFIIFCSAMCVFSASLKPVDFEVIKKEVDTSPTLLLIGGIQGDEPGGFNATNVFNAHYKIFNGSVWIVPVINKHSMLLNDRGIYGDMNRKFADLSPNDPEFFIIEHIKNLINDPQVSLVLHLHDGSGFWRESYQSALLNPNRWGNCTVIDQENLANIPYGNLLENATFMIDHINANLLKPIHKYHIHNTRTLEKNDVEMKEALTLYALSRNKPAYANEASKELNVQERVYYHLLAIEALLQKIGIKFERDFELSPSDVYKVINDQNLSVSIQDLPALPFFGLREMQNNFPLPKGKAFDEIELGSSARILGLVPQNSANNAKKNGVSKNNKSLILALKYGNRVLTKLVPYYVDFAPSLSHIQATIDSKDQAIAMNSTIKIKDSITLAPIEGYAIKVVGLKGTSFITQSTSISQHNLAHNASLDKDATLYRVEFYKTQEPKEPDQDKMQDKTQQELQTLKNIDKEIQTHISTTKETQNAESKLESSVESSTKSRLDSVKSNTESKVDSRQKAQVKVNLAHIRAEPNTQSQIIAKSPKGREMFVLDVKDNWAKITYQFKDRQINGFILERLLQYQSPQYADKAESSVESSTKSRLDSVKSNTESKVDSRQKAQVKVNLAHIRAEPNTQSQIIAKSPKGREMFVLDVKDNWAKITYQFKDRQINGFILERLLQYQSPQYADKAESSVESSTKSRLDSVKSNTESKVDSRPKIQSFSGMIVLDFSK</sequence>
<dbReference type="Pfam" id="PF17033">
    <property type="entry name" value="Peptidase_M99"/>
    <property type="match status" value="1"/>
</dbReference>
<name>A0A2X3BG39_9HELI</name>
<feature type="domain" description="SH3b" evidence="2">
    <location>
        <begin position="510"/>
        <end position="575"/>
    </location>
</feature>
<dbReference type="Gene3D" id="3.40.630.10">
    <property type="entry name" value="Zn peptidases"/>
    <property type="match status" value="1"/>
</dbReference>
<reference evidence="3 4" key="1">
    <citation type="submission" date="2018-06" db="EMBL/GenBank/DDBJ databases">
        <authorList>
            <consortium name="Pathogen Informatics"/>
            <person name="Doyle S."/>
        </authorList>
    </citation>
    <scope>NUCLEOTIDE SEQUENCE [LARGE SCALE GENOMIC DNA]</scope>
    <source>
        <strain evidence="3 4">NCTC13102</strain>
    </source>
</reference>
<feature type="region of interest" description="Disordered" evidence="1">
    <location>
        <begin position="583"/>
        <end position="609"/>
    </location>
</feature>
<dbReference type="SUPFAM" id="SSF53187">
    <property type="entry name" value="Zn-dependent exopeptidases"/>
    <property type="match status" value="1"/>
</dbReference>
<dbReference type="InterPro" id="IPR003646">
    <property type="entry name" value="SH3-like_bac-type"/>
</dbReference>
<gene>
    <name evidence="3" type="ORF">NCTC13102_01948</name>
</gene>
<dbReference type="EMBL" id="UAWL01000006">
    <property type="protein sequence ID" value="SQB99623.1"/>
    <property type="molecule type" value="Genomic_DNA"/>
</dbReference>
<dbReference type="InterPro" id="IPR033397">
    <property type="entry name" value="Metallo_peptidase_C"/>
</dbReference>
<feature type="region of interest" description="Disordered" evidence="1">
    <location>
        <begin position="472"/>
        <end position="512"/>
    </location>
</feature>
<feature type="domain" description="SH3b" evidence="2">
    <location>
        <begin position="609"/>
        <end position="674"/>
    </location>
</feature>
<feature type="compositionally biased region" description="Basic and acidic residues" evidence="1">
    <location>
        <begin position="482"/>
        <end position="511"/>
    </location>
</feature>
<accession>A0A2X3BG39</accession>
<protein>
    <submittedName>
        <fullName evidence="3">Putative periplasmic protein</fullName>
    </submittedName>
</protein>
<evidence type="ECO:0000313" key="4">
    <source>
        <dbReference type="Proteomes" id="UP000250166"/>
    </source>
</evidence>
<dbReference type="InterPro" id="IPR033398">
    <property type="entry name" value="Beta-barrel_M99"/>
</dbReference>
<dbReference type="SMART" id="SM00287">
    <property type="entry name" value="SH3b"/>
    <property type="match status" value="2"/>
</dbReference>